<evidence type="ECO:0000313" key="2">
    <source>
        <dbReference type="Proteomes" id="UP000235786"/>
    </source>
</evidence>
<keyword evidence="2" id="KW-1185">Reference proteome</keyword>
<sequence>MGYKVAFSFRYRSDLVIIEGDQNAKRGGVIAKVYLKVLAEYLPIILEYDSILKAEIDRAYPKLKGIGNSQAIIDFMI</sequence>
<protein>
    <submittedName>
        <fullName evidence="1">Uncharacterized protein</fullName>
    </submittedName>
</protein>
<dbReference type="OrthoDB" id="3559649at2759"/>
<accession>A0A2J6RJP9</accession>
<evidence type="ECO:0000313" key="1">
    <source>
        <dbReference type="EMBL" id="PMD38754.1"/>
    </source>
</evidence>
<dbReference type="AlphaFoldDB" id="A0A2J6RJP9"/>
<organism evidence="1 2">
    <name type="scientific">Hyaloscypha variabilis (strain UAMH 11265 / GT02V1 / F)</name>
    <name type="common">Meliniomyces variabilis</name>
    <dbReference type="NCBI Taxonomy" id="1149755"/>
    <lineage>
        <taxon>Eukaryota</taxon>
        <taxon>Fungi</taxon>
        <taxon>Dikarya</taxon>
        <taxon>Ascomycota</taxon>
        <taxon>Pezizomycotina</taxon>
        <taxon>Leotiomycetes</taxon>
        <taxon>Helotiales</taxon>
        <taxon>Hyaloscyphaceae</taxon>
        <taxon>Hyaloscypha</taxon>
        <taxon>Hyaloscypha variabilis</taxon>
    </lineage>
</organism>
<dbReference type="Proteomes" id="UP000235786">
    <property type="component" value="Unassembled WGS sequence"/>
</dbReference>
<dbReference type="EMBL" id="KZ613947">
    <property type="protein sequence ID" value="PMD38754.1"/>
    <property type="molecule type" value="Genomic_DNA"/>
</dbReference>
<proteinExistence type="predicted"/>
<name>A0A2J6RJP9_HYAVF</name>
<feature type="non-terminal residue" evidence="1">
    <location>
        <position position="77"/>
    </location>
</feature>
<reference evidence="1 2" key="1">
    <citation type="submission" date="2016-04" db="EMBL/GenBank/DDBJ databases">
        <title>A degradative enzymes factory behind the ericoid mycorrhizal symbiosis.</title>
        <authorList>
            <consortium name="DOE Joint Genome Institute"/>
            <person name="Martino E."/>
            <person name="Morin E."/>
            <person name="Grelet G."/>
            <person name="Kuo A."/>
            <person name="Kohler A."/>
            <person name="Daghino S."/>
            <person name="Barry K."/>
            <person name="Choi C."/>
            <person name="Cichocki N."/>
            <person name="Clum A."/>
            <person name="Copeland A."/>
            <person name="Hainaut M."/>
            <person name="Haridas S."/>
            <person name="Labutti K."/>
            <person name="Lindquist E."/>
            <person name="Lipzen A."/>
            <person name="Khouja H.-R."/>
            <person name="Murat C."/>
            <person name="Ohm R."/>
            <person name="Olson A."/>
            <person name="Spatafora J."/>
            <person name="Veneault-Fourrey C."/>
            <person name="Henrissat B."/>
            <person name="Grigoriev I."/>
            <person name="Martin F."/>
            <person name="Perotto S."/>
        </authorList>
    </citation>
    <scope>NUCLEOTIDE SEQUENCE [LARGE SCALE GENOMIC DNA]</scope>
    <source>
        <strain evidence="1 2">F</strain>
    </source>
</reference>
<gene>
    <name evidence="1" type="ORF">L207DRAFT_513244</name>
</gene>